<protein>
    <submittedName>
        <fullName evidence="3">Intracellular protease, PfpI family</fullName>
    </submittedName>
</protein>
<dbReference type="Pfam" id="PF01965">
    <property type="entry name" value="DJ-1_PfpI"/>
    <property type="match status" value="1"/>
</dbReference>
<dbReference type="EMBL" id="CP002737">
    <property type="protein sequence ID" value="AEF96545.1"/>
    <property type="molecule type" value="Genomic_DNA"/>
</dbReference>
<dbReference type="SUPFAM" id="SSF52317">
    <property type="entry name" value="Class I glutamine amidotransferase-like"/>
    <property type="match status" value="1"/>
</dbReference>
<dbReference type="OrthoDB" id="82036at2157"/>
<accession>F6BDI4</accession>
<dbReference type="GO" id="GO:0006508">
    <property type="term" value="P:proteolysis"/>
    <property type="evidence" value="ECO:0007669"/>
    <property type="project" value="UniProtKB-KW"/>
</dbReference>
<dbReference type="KEGG" id="mig:Metig_1003"/>
<dbReference type="GO" id="GO:0005737">
    <property type="term" value="C:cytoplasm"/>
    <property type="evidence" value="ECO:0007669"/>
    <property type="project" value="TreeGrafter"/>
</dbReference>
<dbReference type="InterPro" id="IPR050325">
    <property type="entry name" value="Prot/Nucl_acid_deglycase"/>
</dbReference>
<dbReference type="PANTHER" id="PTHR48094:SF12">
    <property type="entry name" value="PARKINSON DISEASE PROTEIN 7 HOMOLOG"/>
    <property type="match status" value="1"/>
</dbReference>
<dbReference type="CDD" id="cd03135">
    <property type="entry name" value="GATase1_DJ-1"/>
    <property type="match status" value="1"/>
</dbReference>
<dbReference type="NCBIfam" id="TIGR01382">
    <property type="entry name" value="PfpI"/>
    <property type="match status" value="1"/>
</dbReference>
<dbReference type="Proteomes" id="UP000009227">
    <property type="component" value="Chromosome"/>
</dbReference>
<dbReference type="InterPro" id="IPR006286">
    <property type="entry name" value="C56_PfpI-like"/>
</dbReference>
<dbReference type="InterPro" id="IPR029062">
    <property type="entry name" value="Class_I_gatase-like"/>
</dbReference>
<dbReference type="HOGENOM" id="CLU_000445_44_4_2"/>
<organism evidence="4">
    <name type="scientific">Methanotorris igneus (strain DSM 5666 / JCM 11834 / Kol 5)</name>
    <dbReference type="NCBI Taxonomy" id="880724"/>
    <lineage>
        <taxon>Archaea</taxon>
        <taxon>Methanobacteriati</taxon>
        <taxon>Methanobacteriota</taxon>
        <taxon>Methanomada group</taxon>
        <taxon>Methanococci</taxon>
        <taxon>Methanococcales</taxon>
        <taxon>Methanocaldococcaceae</taxon>
        <taxon>Methanotorris</taxon>
    </lineage>
</organism>
<dbReference type="PANTHER" id="PTHR48094">
    <property type="entry name" value="PROTEIN/NUCLEIC ACID DEGLYCASE DJ-1-RELATED"/>
    <property type="match status" value="1"/>
</dbReference>
<dbReference type="GeneID" id="10643851"/>
<feature type="domain" description="DJ-1/PfpI" evidence="2">
    <location>
        <begin position="33"/>
        <end position="198"/>
    </location>
</feature>
<reference evidence="3 4" key="1">
    <citation type="submission" date="2011-05" db="EMBL/GenBank/DDBJ databases">
        <title>Complete sequence of Methanotorris igneus Kol 5.</title>
        <authorList>
            <consortium name="US DOE Joint Genome Institute"/>
            <person name="Lucas S."/>
            <person name="Han J."/>
            <person name="Lapidus A."/>
            <person name="Cheng J.-F."/>
            <person name="Goodwin L."/>
            <person name="Pitluck S."/>
            <person name="Peters L."/>
            <person name="Mikhailova N."/>
            <person name="Chertkov O."/>
            <person name="Han C."/>
            <person name="Tapia R."/>
            <person name="Land M."/>
            <person name="Hauser L."/>
            <person name="Kyrpides N."/>
            <person name="Ivanova N."/>
            <person name="Pagani I."/>
            <person name="Sieprawska-Lupa M."/>
            <person name="Whitman W."/>
            <person name="Woyke T."/>
        </authorList>
    </citation>
    <scope>NUCLEOTIDE SEQUENCE [LARGE SCALE GENOMIC DNA]</scope>
    <source>
        <strain evidence="4">DSM 5666 / JCM 11834 / Kol 5</strain>
    </source>
</reference>
<gene>
    <name evidence="3" type="ordered locus">Metig_1003</name>
</gene>
<evidence type="ECO:0000313" key="4">
    <source>
        <dbReference type="Proteomes" id="UP000009227"/>
    </source>
</evidence>
<dbReference type="GO" id="GO:0008233">
    <property type="term" value="F:peptidase activity"/>
    <property type="evidence" value="ECO:0007669"/>
    <property type="project" value="UniProtKB-KW"/>
</dbReference>
<dbReference type="PROSITE" id="PS51257">
    <property type="entry name" value="PROKAR_LIPOPROTEIN"/>
    <property type="match status" value="1"/>
</dbReference>
<keyword evidence="3" id="KW-0645">Protease</keyword>
<evidence type="ECO:0000259" key="2">
    <source>
        <dbReference type="Pfam" id="PF01965"/>
    </source>
</evidence>
<sequence length="202" mass="22195">MRGLIFLSILLLATICGCVEKKITNETEDDTVSVLIVIAPKDFRDEELFEPLQIFKENGFNVEVVSTTRGEHVGMLGGKITTTKTIDEVNAKDYDAIVIVGGIGSKEYLWDNVELQELVKEFYNDGKVVSAICLSPVVLARAGILKDKEATVYAAKEAIKELEKHGATYVDKGVVVDGNIVTAKNPNYAKDFGLEIVKLLKK</sequence>
<proteinExistence type="inferred from homology"/>
<keyword evidence="3" id="KW-0378">Hydrolase</keyword>
<keyword evidence="4" id="KW-1185">Reference proteome</keyword>
<comment type="similarity">
    <text evidence="1">Belongs to the peptidase C56 family.</text>
</comment>
<dbReference type="InterPro" id="IPR002818">
    <property type="entry name" value="DJ-1/PfpI"/>
</dbReference>
<evidence type="ECO:0000313" key="3">
    <source>
        <dbReference type="EMBL" id="AEF96545.1"/>
    </source>
</evidence>
<name>F6BDI4_METIK</name>
<dbReference type="RefSeq" id="WP_013799147.1">
    <property type="nucleotide sequence ID" value="NC_015562.1"/>
</dbReference>
<dbReference type="AlphaFoldDB" id="F6BDI4"/>
<evidence type="ECO:0000256" key="1">
    <source>
        <dbReference type="ARBA" id="ARBA00008542"/>
    </source>
</evidence>
<dbReference type="Gene3D" id="3.40.50.880">
    <property type="match status" value="1"/>
</dbReference>
<dbReference type="STRING" id="880724.Metig_1003"/>